<sequence length="233" mass="24948">MLERPFRLGGVAGVLWAAEAATDAAPLLLMGHGGGLHARHPGLVGRARAAVMRDGFTVVAIDSPGHGERPRSDEDQRWVDAMVLARDAGRPIAGIVSEFNGSLAERAVPEWRATLDALQALPEVEPDVSVGFQGMTLASEIGIRLAAQDARITAAIFGGVFASDELLDAASRVTIPVEILLPWDDAELGRESGLALFDAFGSSDKTLHVFPGSHFRVPEAQVDTRFFARHLRR</sequence>
<dbReference type="EMBL" id="CP042305">
    <property type="protein sequence ID" value="QDZ16771.1"/>
    <property type="molecule type" value="Genomic_DNA"/>
</dbReference>
<dbReference type="Proteomes" id="UP000320216">
    <property type="component" value="Chromosome"/>
</dbReference>
<accession>A0A5B8M9H5</accession>
<dbReference type="InterPro" id="IPR029058">
    <property type="entry name" value="AB_hydrolase_fold"/>
</dbReference>
<proteinExistence type="predicted"/>
<reference evidence="1 2" key="1">
    <citation type="submission" date="2019-07" db="EMBL/GenBank/DDBJ databases">
        <title>Full genome sequence of Humibacter sp. WJ7-1.</title>
        <authorList>
            <person name="Im W.-T."/>
        </authorList>
    </citation>
    <scope>NUCLEOTIDE SEQUENCE [LARGE SCALE GENOMIC DNA]</scope>
    <source>
        <strain evidence="1 2">WJ7-1</strain>
    </source>
</reference>
<dbReference type="OrthoDB" id="4158640at2"/>
<dbReference type="GO" id="GO:0016787">
    <property type="term" value="F:hydrolase activity"/>
    <property type="evidence" value="ECO:0007669"/>
    <property type="project" value="UniProtKB-KW"/>
</dbReference>
<evidence type="ECO:0000313" key="1">
    <source>
        <dbReference type="EMBL" id="QDZ16771.1"/>
    </source>
</evidence>
<evidence type="ECO:0000313" key="2">
    <source>
        <dbReference type="Proteomes" id="UP000320216"/>
    </source>
</evidence>
<protein>
    <submittedName>
        <fullName evidence="1">Alpha/beta hydrolase</fullName>
    </submittedName>
</protein>
<keyword evidence="1" id="KW-0378">Hydrolase</keyword>
<dbReference type="SUPFAM" id="SSF53474">
    <property type="entry name" value="alpha/beta-Hydrolases"/>
    <property type="match status" value="1"/>
</dbReference>
<organism evidence="1 2">
    <name type="scientific">Humibacter ginsenosidimutans</name>
    <dbReference type="NCBI Taxonomy" id="2599293"/>
    <lineage>
        <taxon>Bacteria</taxon>
        <taxon>Bacillati</taxon>
        <taxon>Actinomycetota</taxon>
        <taxon>Actinomycetes</taxon>
        <taxon>Micrococcales</taxon>
        <taxon>Microbacteriaceae</taxon>
        <taxon>Humibacter</taxon>
    </lineage>
</organism>
<dbReference type="KEGG" id="huw:FPZ11_07485"/>
<keyword evidence="2" id="KW-1185">Reference proteome</keyword>
<name>A0A5B8M9H5_9MICO</name>
<gene>
    <name evidence="1" type="ORF">FPZ11_07485</name>
</gene>
<dbReference type="AlphaFoldDB" id="A0A5B8M9H5"/>
<dbReference type="Gene3D" id="3.40.50.1820">
    <property type="entry name" value="alpha/beta hydrolase"/>
    <property type="match status" value="1"/>
</dbReference>